<keyword evidence="3" id="KW-1185">Reference proteome</keyword>
<evidence type="ECO:0000313" key="3">
    <source>
        <dbReference type="Proteomes" id="UP000645555"/>
    </source>
</evidence>
<organism evidence="2 3">
    <name type="scientific">Streptomyces fructofermentans</name>
    <dbReference type="NCBI Taxonomy" id="152141"/>
    <lineage>
        <taxon>Bacteria</taxon>
        <taxon>Bacillati</taxon>
        <taxon>Actinomycetota</taxon>
        <taxon>Actinomycetes</taxon>
        <taxon>Kitasatosporales</taxon>
        <taxon>Streptomycetaceae</taxon>
        <taxon>Streptomyces</taxon>
    </lineage>
</organism>
<protein>
    <recommendedName>
        <fullName evidence="4">HEAT repeat protein</fullName>
    </recommendedName>
</protein>
<comment type="caution">
    <text evidence="2">The sequence shown here is derived from an EMBL/GenBank/DDBJ whole genome shotgun (WGS) entry which is preliminary data.</text>
</comment>
<dbReference type="EMBL" id="BMWD01000033">
    <property type="protein sequence ID" value="GGX90559.1"/>
    <property type="molecule type" value="Genomic_DNA"/>
</dbReference>
<dbReference type="Gene3D" id="1.25.10.10">
    <property type="entry name" value="Leucine-rich Repeat Variant"/>
    <property type="match status" value="1"/>
</dbReference>
<sequence>MPSRPQEMRATSAPVRLYDLRLEQDERGTDMIGDSAGTAAAVTGPTPGPPPHRAPAAGDPAAWQAFDEDVRSRCMVPAPSPPFGAPPADDLSRLAVALCHRDGRVREAAVRDAAGRPDLLPLIAVRCADWVAPVRQRARQVLRETLDADTAVALAPLILRVGRRGRGEFGVGLLREVLDRAPRARLDVLLADPDRTVRRFGYRIAVEQGVLAPAELAATASRDDDVVVQDLCATAALAAVGDGDGATEDAVLVRLLGARTPRTRAAGVTALRRAGRAEGAGAFLDDRAAQVRACARYVVRQAGGDPAAWYRTRCSGPDAPEPSPGAVIGLAECGERADGALLWPLVRHAGPGIRAAAVAGLRTLDVARADGLLPLLDDPAPRVTRETVAALLPSAGGLPAGWLMERTAADRPRHVRAAAFRLLVAGGGAAALRAAVALLADPDERLRARAGQAVLRWRPSAGAPQGDSEVGELLDLCRHVLGDDAVRRRKWEAGLPR</sequence>
<proteinExistence type="predicted"/>
<evidence type="ECO:0008006" key="4">
    <source>
        <dbReference type="Google" id="ProtNLM"/>
    </source>
</evidence>
<evidence type="ECO:0000256" key="1">
    <source>
        <dbReference type="SAM" id="MobiDB-lite"/>
    </source>
</evidence>
<dbReference type="AlphaFoldDB" id="A0A918NS76"/>
<reference evidence="2" key="1">
    <citation type="journal article" date="2014" name="Int. J. Syst. Evol. Microbiol.">
        <title>Complete genome sequence of Corynebacterium casei LMG S-19264T (=DSM 44701T), isolated from a smear-ripened cheese.</title>
        <authorList>
            <consortium name="US DOE Joint Genome Institute (JGI-PGF)"/>
            <person name="Walter F."/>
            <person name="Albersmeier A."/>
            <person name="Kalinowski J."/>
            <person name="Ruckert C."/>
        </authorList>
    </citation>
    <scope>NUCLEOTIDE SEQUENCE</scope>
    <source>
        <strain evidence="2">JCM 4956</strain>
    </source>
</reference>
<dbReference type="Proteomes" id="UP000645555">
    <property type="component" value="Unassembled WGS sequence"/>
</dbReference>
<dbReference type="InterPro" id="IPR011989">
    <property type="entry name" value="ARM-like"/>
</dbReference>
<evidence type="ECO:0000313" key="2">
    <source>
        <dbReference type="EMBL" id="GGX90559.1"/>
    </source>
</evidence>
<dbReference type="InterPro" id="IPR016024">
    <property type="entry name" value="ARM-type_fold"/>
</dbReference>
<gene>
    <name evidence="2" type="ORF">GCM10010515_67120</name>
</gene>
<reference evidence="2" key="2">
    <citation type="submission" date="2020-09" db="EMBL/GenBank/DDBJ databases">
        <authorList>
            <person name="Sun Q."/>
            <person name="Ohkuma M."/>
        </authorList>
    </citation>
    <scope>NUCLEOTIDE SEQUENCE</scope>
    <source>
        <strain evidence="2">JCM 4956</strain>
    </source>
</reference>
<name>A0A918NS76_9ACTN</name>
<accession>A0A918NS76</accession>
<feature type="region of interest" description="Disordered" evidence="1">
    <location>
        <begin position="25"/>
        <end position="59"/>
    </location>
</feature>
<feature type="compositionally biased region" description="Low complexity" evidence="1">
    <location>
        <begin position="36"/>
        <end position="45"/>
    </location>
</feature>
<dbReference type="SUPFAM" id="SSF48371">
    <property type="entry name" value="ARM repeat"/>
    <property type="match status" value="1"/>
</dbReference>